<reference evidence="3" key="1">
    <citation type="submission" date="2014-06" db="EMBL/GenBank/DDBJ databases">
        <authorList>
            <person name="Winans N.J."/>
            <person name="Newell P.D."/>
            <person name="Douglas A.E."/>
        </authorList>
    </citation>
    <scope>NUCLEOTIDE SEQUENCE [LARGE SCALE GENOMIC DNA]</scope>
    <source>
        <strain evidence="3">DmL_052</strain>
    </source>
</reference>
<dbReference type="Proteomes" id="UP000194946">
    <property type="component" value="Unassembled WGS sequence"/>
</dbReference>
<feature type="domain" description="Zinc finger CHCC-type" evidence="1">
    <location>
        <begin position="24"/>
        <end position="60"/>
    </location>
</feature>
<evidence type="ECO:0000313" key="3">
    <source>
        <dbReference type="Proteomes" id="UP000194946"/>
    </source>
</evidence>
<dbReference type="InterPro" id="IPR019401">
    <property type="entry name" value="Znf_CHCC"/>
</dbReference>
<dbReference type="AlphaFoldDB" id="A0A251ZVA8"/>
<gene>
    <name evidence="2" type="ORF">HK18_06835</name>
</gene>
<dbReference type="RefSeq" id="WP_008854454.1">
    <property type="nucleotide sequence ID" value="NZ_JOPB01000005.1"/>
</dbReference>
<protein>
    <recommendedName>
        <fullName evidence="1">Zinc finger CHCC-type domain-containing protein</fullName>
    </recommendedName>
</protein>
<name>A0A251ZVA8_9PROT</name>
<comment type="caution">
    <text evidence="2">The sequence shown here is derived from an EMBL/GenBank/DDBJ whole genome shotgun (WGS) entry which is preliminary data.</text>
</comment>
<keyword evidence="3" id="KW-1185">Reference proteome</keyword>
<dbReference type="Pfam" id="PF10276">
    <property type="entry name" value="zf-CHCC"/>
    <property type="match status" value="1"/>
</dbReference>
<dbReference type="EMBL" id="JOPB01000005">
    <property type="protein sequence ID" value="OUI78606.1"/>
    <property type="molecule type" value="Genomic_DNA"/>
</dbReference>
<dbReference type="Gene3D" id="2.60.260.40">
    <property type="entry name" value="q5lls5 like domains"/>
    <property type="match status" value="1"/>
</dbReference>
<evidence type="ECO:0000259" key="1">
    <source>
        <dbReference type="Pfam" id="PF10276"/>
    </source>
</evidence>
<proteinExistence type="predicted"/>
<evidence type="ECO:0000313" key="2">
    <source>
        <dbReference type="EMBL" id="OUI78606.1"/>
    </source>
</evidence>
<organism evidence="2 3">
    <name type="scientific">Commensalibacter intestini</name>
    <dbReference type="NCBI Taxonomy" id="479936"/>
    <lineage>
        <taxon>Bacteria</taxon>
        <taxon>Pseudomonadati</taxon>
        <taxon>Pseudomonadota</taxon>
        <taxon>Alphaproteobacteria</taxon>
        <taxon>Acetobacterales</taxon>
        <taxon>Acetobacteraceae</taxon>
    </lineage>
</organism>
<accession>A0A251ZVA8</accession>
<sequence length="69" mass="7673">MKTEQSSTSTPQRGQFETVYTNDKTVSCSGHNPNSALGHPRVFLKLKEGKAVCPYCSKTFIFQEQSDNS</sequence>